<dbReference type="Proteomes" id="UP000822688">
    <property type="component" value="Chromosome 3"/>
</dbReference>
<evidence type="ECO:0000256" key="1">
    <source>
        <dbReference type="SAM" id="MobiDB-lite"/>
    </source>
</evidence>
<organism evidence="2 3">
    <name type="scientific">Ceratodon purpureus</name>
    <name type="common">Fire moss</name>
    <name type="synonym">Dicranum purpureum</name>
    <dbReference type="NCBI Taxonomy" id="3225"/>
    <lineage>
        <taxon>Eukaryota</taxon>
        <taxon>Viridiplantae</taxon>
        <taxon>Streptophyta</taxon>
        <taxon>Embryophyta</taxon>
        <taxon>Bryophyta</taxon>
        <taxon>Bryophytina</taxon>
        <taxon>Bryopsida</taxon>
        <taxon>Dicranidae</taxon>
        <taxon>Pseudoditrichales</taxon>
        <taxon>Ditrichaceae</taxon>
        <taxon>Ceratodon</taxon>
    </lineage>
</organism>
<name>A0A8T0IQ75_CERPU</name>
<dbReference type="EMBL" id="CM026423">
    <property type="protein sequence ID" value="KAG0585197.1"/>
    <property type="molecule type" value="Genomic_DNA"/>
</dbReference>
<evidence type="ECO:0000313" key="2">
    <source>
        <dbReference type="EMBL" id="KAG0585197.1"/>
    </source>
</evidence>
<feature type="compositionally biased region" description="Basic and acidic residues" evidence="1">
    <location>
        <begin position="91"/>
        <end position="100"/>
    </location>
</feature>
<dbReference type="SUPFAM" id="SSF160104">
    <property type="entry name" value="Acetoacetate decarboxylase-like"/>
    <property type="match status" value="1"/>
</dbReference>
<evidence type="ECO:0000313" key="3">
    <source>
        <dbReference type="Proteomes" id="UP000822688"/>
    </source>
</evidence>
<comment type="caution">
    <text evidence="2">The sequence shown here is derived from an EMBL/GenBank/DDBJ whole genome shotgun (WGS) entry which is preliminary data.</text>
</comment>
<feature type="compositionally biased region" description="Low complexity" evidence="1">
    <location>
        <begin position="75"/>
        <end position="90"/>
    </location>
</feature>
<sequence>MYCCTRAVAVFLPSCTTFKEPHCNLQKLQFPLACERRGRVVRRASSTTSRAPSRISEVKSRERLNPGFSTEMGVSPSRGSQGASSSPPSRSRSDVPEERATPPWILHGRGYVFPFLLSKEITSSHSTYVEDPNELVEFVGGVGGFVLSDYWDSPVGPYKELVFIPGRYQYHDGALKKAHGISRIWVDNEKSVRDARANWGIPKEFGEFEWRESSSSQAGRVTVRHPSKNGRRGDVIFDAAINDSYSPVSVPIRTKVPLLPVDFLNLVPLIQLPLDGWDRNDTPHLLKTTLSLTGWLKPAAMAEKPRVDASLLPSMGALYGLSIPSFELQFKEPLKLLSKAGTTALPHLQKGS</sequence>
<feature type="region of interest" description="Disordered" evidence="1">
    <location>
        <begin position="42"/>
        <end position="101"/>
    </location>
</feature>
<accession>A0A8T0IQ75</accession>
<proteinExistence type="predicted"/>
<dbReference type="InterPro" id="IPR023375">
    <property type="entry name" value="ADC_dom_sf"/>
</dbReference>
<gene>
    <name evidence="2" type="ORF">KC19_3G266200</name>
</gene>
<reference evidence="2" key="1">
    <citation type="submission" date="2020-06" db="EMBL/GenBank/DDBJ databases">
        <title>WGS assembly of Ceratodon purpureus strain R40.</title>
        <authorList>
            <person name="Carey S.B."/>
            <person name="Jenkins J."/>
            <person name="Shu S."/>
            <person name="Lovell J.T."/>
            <person name="Sreedasyam A."/>
            <person name="Maumus F."/>
            <person name="Tiley G.P."/>
            <person name="Fernandez-Pozo N."/>
            <person name="Barry K."/>
            <person name="Chen C."/>
            <person name="Wang M."/>
            <person name="Lipzen A."/>
            <person name="Daum C."/>
            <person name="Saski C.A."/>
            <person name="Payton A.C."/>
            <person name="Mcbreen J.C."/>
            <person name="Conrad R.E."/>
            <person name="Kollar L.M."/>
            <person name="Olsson S."/>
            <person name="Huttunen S."/>
            <person name="Landis J.B."/>
            <person name="Wickett N.J."/>
            <person name="Johnson M.G."/>
            <person name="Rensing S.A."/>
            <person name="Grimwood J."/>
            <person name="Schmutz J."/>
            <person name="Mcdaniel S.F."/>
        </authorList>
    </citation>
    <scope>NUCLEOTIDE SEQUENCE</scope>
    <source>
        <strain evidence="2">R40</strain>
    </source>
</reference>
<keyword evidence="3" id="KW-1185">Reference proteome</keyword>
<protein>
    <submittedName>
        <fullName evidence="2">Uncharacterized protein</fullName>
    </submittedName>
</protein>
<dbReference type="PANTHER" id="PTHR40518:SF1">
    <property type="entry name" value="ACETOACETATE DECARBOXYLASE"/>
    <property type="match status" value="1"/>
</dbReference>
<dbReference type="Gene3D" id="2.40.400.10">
    <property type="entry name" value="Acetoacetate decarboxylase-like"/>
    <property type="match status" value="1"/>
</dbReference>
<dbReference type="OrthoDB" id="9970474at2759"/>
<feature type="compositionally biased region" description="Low complexity" evidence="1">
    <location>
        <begin position="43"/>
        <end position="55"/>
    </location>
</feature>
<dbReference type="PANTHER" id="PTHR40518">
    <property type="entry name" value="ACETOACETATE DECARBOXYLASE"/>
    <property type="match status" value="1"/>
</dbReference>
<dbReference type="AlphaFoldDB" id="A0A8T0IQ75"/>